<protein>
    <submittedName>
        <fullName evidence="1">Uncharacterized protein</fullName>
    </submittedName>
</protein>
<dbReference type="EMBL" id="JANSHE010004043">
    <property type="protein sequence ID" value="KAJ2981533.1"/>
    <property type="molecule type" value="Genomic_DNA"/>
</dbReference>
<reference evidence="1" key="1">
    <citation type="submission" date="2022-08" db="EMBL/GenBank/DDBJ databases">
        <title>Genome Sequence of Pycnoporus sanguineus.</title>
        <authorList>
            <person name="Buettner E."/>
        </authorList>
    </citation>
    <scope>NUCLEOTIDE SEQUENCE</scope>
    <source>
        <strain evidence="1">CG-C14</strain>
    </source>
</reference>
<gene>
    <name evidence="1" type="ORF">NUW54_g10860</name>
</gene>
<dbReference type="Proteomes" id="UP001144978">
    <property type="component" value="Unassembled WGS sequence"/>
</dbReference>
<comment type="caution">
    <text evidence="1">The sequence shown here is derived from an EMBL/GenBank/DDBJ whole genome shotgun (WGS) entry which is preliminary data.</text>
</comment>
<keyword evidence="2" id="KW-1185">Reference proteome</keyword>
<name>A0ACC1NRV6_9APHY</name>
<sequence length="455" mass="51143">MVSLQADHATCRHHDSLAFSDWLSIESPLPSRSVSRGPEEWQLPSLPLGGGRSAGVTPFSMIGMQTHQVIVQHSMPLSIHRRLRDIINEFPHELWVSAIMDQLQISDTVAAELLQPAPPANQYQNVRSLSEACNYSVKIVIDKVQAAVFLCHSAMSVVHGKPIQIVARPIQPAPRRQAPVLSSEQRSEIAAVRRLKQASVDEDIQGWYDDSVAFATTLATRFGRDSDYYLNMMFSGATKLRVGGRRKPNAYNAYLHHLAKEGDDQIRADELSRRHSDEYRELTDEQKKQYLSELQETRDSQQYGMRLSERSRIHDVTQVCKDIEGMMLALQARVGIQGFYCIVRSTAAYQMRPHFFFTDRALDTFLRGAIRGFQPETIGSLAEAFSIAGLDYLSFLRTSGEKVAFLKSEIRELINQGLADITGVPDAAMSYVQYTRDVQIKYKVTLEGCKSATVS</sequence>
<accession>A0ACC1NRV6</accession>
<organism evidence="1 2">
    <name type="scientific">Trametes sanguinea</name>
    <dbReference type="NCBI Taxonomy" id="158606"/>
    <lineage>
        <taxon>Eukaryota</taxon>
        <taxon>Fungi</taxon>
        <taxon>Dikarya</taxon>
        <taxon>Basidiomycota</taxon>
        <taxon>Agaricomycotina</taxon>
        <taxon>Agaricomycetes</taxon>
        <taxon>Polyporales</taxon>
        <taxon>Polyporaceae</taxon>
        <taxon>Trametes</taxon>
    </lineage>
</organism>
<evidence type="ECO:0000313" key="2">
    <source>
        <dbReference type="Proteomes" id="UP001144978"/>
    </source>
</evidence>
<evidence type="ECO:0000313" key="1">
    <source>
        <dbReference type="EMBL" id="KAJ2981533.1"/>
    </source>
</evidence>
<proteinExistence type="predicted"/>